<dbReference type="EMBL" id="SNUZ01000011">
    <property type="protein sequence ID" value="MCL3787933.1"/>
    <property type="molecule type" value="Genomic_DNA"/>
</dbReference>
<evidence type="ECO:0000313" key="3">
    <source>
        <dbReference type="EMBL" id="MCL3787933.1"/>
    </source>
</evidence>
<dbReference type="RefSeq" id="WP_249376893.1">
    <property type="nucleotide sequence ID" value="NZ_SNUZ01000011.1"/>
</dbReference>
<evidence type="ECO:0000256" key="1">
    <source>
        <dbReference type="ARBA" id="ARBA00004328"/>
    </source>
</evidence>
<evidence type="ECO:0000313" key="4">
    <source>
        <dbReference type="Proteomes" id="UP001056693"/>
    </source>
</evidence>
<proteinExistence type="predicted"/>
<reference evidence="3 4" key="1">
    <citation type="submission" date="2019-03" db="EMBL/GenBank/DDBJ databases">
        <authorList>
            <person name="Molinero N."/>
            <person name="Sanchez B."/>
            <person name="Walker A."/>
            <person name="Duncan S."/>
            <person name="Delgado S."/>
            <person name="Margolles A."/>
        </authorList>
    </citation>
    <scope>NUCLEOTIDE SEQUENCE [LARGE SCALE GENOMIC DNA]</scope>
    <source>
        <strain evidence="3 4">IPLA60002</strain>
    </source>
</reference>
<dbReference type="SUPFAM" id="SSF56563">
    <property type="entry name" value="Major capsid protein gp5"/>
    <property type="match status" value="1"/>
</dbReference>
<feature type="domain" description="Phage capsid-like C-terminal" evidence="2">
    <location>
        <begin position="123"/>
        <end position="395"/>
    </location>
</feature>
<dbReference type="InterPro" id="IPR054612">
    <property type="entry name" value="Phage_capsid-like_C"/>
</dbReference>
<name>A0ABT0NI52_9FIRM</name>
<dbReference type="Pfam" id="PF05065">
    <property type="entry name" value="Phage_capsid"/>
    <property type="match status" value="1"/>
</dbReference>
<keyword evidence="4" id="KW-1185">Reference proteome</keyword>
<dbReference type="InterPro" id="IPR024455">
    <property type="entry name" value="Phage_capsid"/>
</dbReference>
<protein>
    <submittedName>
        <fullName evidence="3">Phage major capsid protein</fullName>
    </submittedName>
</protein>
<comment type="caution">
    <text evidence="3">The sequence shown here is derived from an EMBL/GenBank/DDBJ whole genome shotgun (WGS) entry which is preliminary data.</text>
</comment>
<dbReference type="Gene3D" id="3.30.2400.10">
    <property type="entry name" value="Major capsid protein gp5"/>
    <property type="match status" value="1"/>
</dbReference>
<organism evidence="3 4">
    <name type="scientific">Ruminococcus bromii</name>
    <dbReference type="NCBI Taxonomy" id="40518"/>
    <lineage>
        <taxon>Bacteria</taxon>
        <taxon>Bacillati</taxon>
        <taxon>Bacillota</taxon>
        <taxon>Clostridia</taxon>
        <taxon>Eubacteriales</taxon>
        <taxon>Oscillospiraceae</taxon>
        <taxon>Ruminococcus</taxon>
    </lineage>
</organism>
<accession>A0ABT0NI52</accession>
<gene>
    <name evidence="3" type="ORF">E2N93_07955</name>
</gene>
<sequence length="404" mass="44668">MAKINELREKRAKIWEQAKAFLDSHRNETGILSAEDTAAYEKMEKDIVDLGHEIERQQKADDLERELNLPTSTPLVSKPDNVNRESKTGTASEKYNKAFWNQMRNRSTQEVRNILSEGVDSEGGFLVPETFENTLVQALDEELVIRQLAHTFTTASNAHKIPVVATRGKAMWTEENGAITDSDTSFGQKTIGAHKLCALIKVSEELLNDSAFDLESYFNQEFARRIGEAEEEAFVIGDGSAKPYGIFDDSEGGEVGVTAASTVTITADELIDLYYSLKAPYRKNGVWLLNDSTVNSIRKLKDSNGQYLWQPSIKDGETDTLLGKPVYTSSSIANAASGTKPIAFGDLSYYWIGDRQGVTFKRLNELYAANGQVGFLATKRVDARLIVPEAVKILKMKGTVSTGG</sequence>
<evidence type="ECO:0000259" key="2">
    <source>
        <dbReference type="Pfam" id="PF05065"/>
    </source>
</evidence>
<comment type="subcellular location">
    <subcellularLocation>
        <location evidence="1">Virion</location>
    </subcellularLocation>
</comment>
<dbReference type="Gene3D" id="3.30.2320.10">
    <property type="entry name" value="hypothetical protein PF0899 domain"/>
    <property type="match status" value="1"/>
</dbReference>
<dbReference type="NCBIfam" id="TIGR01554">
    <property type="entry name" value="major_cap_HK97"/>
    <property type="match status" value="1"/>
</dbReference>
<dbReference type="Proteomes" id="UP001056693">
    <property type="component" value="Unassembled WGS sequence"/>
</dbReference>